<dbReference type="SUPFAM" id="SSF48726">
    <property type="entry name" value="Immunoglobulin"/>
    <property type="match status" value="1"/>
</dbReference>
<dbReference type="Gene3D" id="2.60.40.10">
    <property type="entry name" value="Immunoglobulins"/>
    <property type="match status" value="1"/>
</dbReference>
<evidence type="ECO:0000313" key="4">
    <source>
        <dbReference type="Proteomes" id="UP000653454"/>
    </source>
</evidence>
<dbReference type="InterPro" id="IPR036179">
    <property type="entry name" value="Ig-like_dom_sf"/>
</dbReference>
<dbReference type="InterPro" id="IPR003599">
    <property type="entry name" value="Ig_sub"/>
</dbReference>
<dbReference type="PROSITE" id="PS50835">
    <property type="entry name" value="IG_LIKE"/>
    <property type="match status" value="1"/>
</dbReference>
<dbReference type="Pfam" id="PF07679">
    <property type="entry name" value="I-set"/>
    <property type="match status" value="1"/>
</dbReference>
<comment type="caution">
    <text evidence="3">The sequence shown here is derived from an EMBL/GenBank/DDBJ whole genome shotgun (WGS) entry which is preliminary data.</text>
</comment>
<dbReference type="PROSITE" id="PS50878">
    <property type="entry name" value="RT_POL"/>
    <property type="match status" value="1"/>
</dbReference>
<dbReference type="SUPFAM" id="SSF56672">
    <property type="entry name" value="DNA/RNA polymerases"/>
    <property type="match status" value="1"/>
</dbReference>
<feature type="domain" description="Reverse transcriptase" evidence="2">
    <location>
        <begin position="1"/>
        <end position="165"/>
    </location>
</feature>
<dbReference type="SMART" id="SM00409">
    <property type="entry name" value="IG"/>
    <property type="match status" value="1"/>
</dbReference>
<accession>A0A8S4GB48</accession>
<dbReference type="InterPro" id="IPR000477">
    <property type="entry name" value="RT_dom"/>
</dbReference>
<feature type="domain" description="Ig-like" evidence="1">
    <location>
        <begin position="360"/>
        <end position="458"/>
    </location>
</feature>
<evidence type="ECO:0000259" key="1">
    <source>
        <dbReference type="PROSITE" id="PS50835"/>
    </source>
</evidence>
<dbReference type="InterPro" id="IPR043502">
    <property type="entry name" value="DNA/RNA_pol_sf"/>
</dbReference>
<name>A0A8S4GB48_PLUXY</name>
<sequence>MDDHSQVDVVYTDFEKAFDRVDHVILLRKLRHLGIHGDLLRWVESYLSNRSQAVVVGGYKSDFVQIPSGVPQGSHLGPLFYNVYLYDIYTCFLHSKFLMYADDTKIFLDIKTEANCHNLQADLNRLSIYYETNRIKVNVDKCQTISFSRKRAPIKFPYSLQNTIIDKTDLVRDLGVYFDSKLLMDQHIDIITDKAYKNLGFVIRACKPFKDIDSIKMVYNAYVRSILEYASCIWTPQYITYDHQIERIQKKFINHLNYKSRKYFDSYESSCDHFNMQTLNNRRIVSDMMFLHDVLRSRVDCPPLLREVGLAAPARRTRLTPLLHVPLCRTNYAQNTVLTRITRTYNKHFSELDLFDLSKPSFKNKVNSLSGAPPGSDVELQCYIEASPKAMNSWYREDALVSDKILENPKFRITEKALNAFSLWMNLTIRALAPGDYGTYVCASVNALGKMESQVSLHRLELSMNGFGAEEPMVSRRGVASELGPPRPGARPASSHLTHHLPPPLYALLVVVLRYFYTF</sequence>
<dbReference type="AlphaFoldDB" id="A0A8S4GB48"/>
<dbReference type="Proteomes" id="UP000653454">
    <property type="component" value="Unassembled WGS sequence"/>
</dbReference>
<evidence type="ECO:0000259" key="2">
    <source>
        <dbReference type="PROSITE" id="PS50878"/>
    </source>
</evidence>
<gene>
    <name evidence="3" type="ORF">PLXY2_LOCUS16616</name>
</gene>
<dbReference type="EMBL" id="CAJHNJ030000609">
    <property type="protein sequence ID" value="CAG9138363.1"/>
    <property type="molecule type" value="Genomic_DNA"/>
</dbReference>
<dbReference type="InterPro" id="IPR013783">
    <property type="entry name" value="Ig-like_fold"/>
</dbReference>
<dbReference type="InterPro" id="IPR013098">
    <property type="entry name" value="Ig_I-set"/>
</dbReference>
<dbReference type="InterPro" id="IPR007110">
    <property type="entry name" value="Ig-like_dom"/>
</dbReference>
<protein>
    <submittedName>
        <fullName evidence="3">(diamondback moth) hypothetical protein</fullName>
    </submittedName>
</protein>
<evidence type="ECO:0000313" key="3">
    <source>
        <dbReference type="EMBL" id="CAG9138363.1"/>
    </source>
</evidence>
<organism evidence="3 4">
    <name type="scientific">Plutella xylostella</name>
    <name type="common">Diamondback moth</name>
    <name type="synonym">Plutella maculipennis</name>
    <dbReference type="NCBI Taxonomy" id="51655"/>
    <lineage>
        <taxon>Eukaryota</taxon>
        <taxon>Metazoa</taxon>
        <taxon>Ecdysozoa</taxon>
        <taxon>Arthropoda</taxon>
        <taxon>Hexapoda</taxon>
        <taxon>Insecta</taxon>
        <taxon>Pterygota</taxon>
        <taxon>Neoptera</taxon>
        <taxon>Endopterygota</taxon>
        <taxon>Lepidoptera</taxon>
        <taxon>Glossata</taxon>
        <taxon>Ditrysia</taxon>
        <taxon>Yponomeutoidea</taxon>
        <taxon>Plutellidae</taxon>
        <taxon>Plutella</taxon>
    </lineage>
</organism>
<keyword evidence="4" id="KW-1185">Reference proteome</keyword>
<dbReference type="PANTHER" id="PTHR33332">
    <property type="entry name" value="REVERSE TRANSCRIPTASE DOMAIN-CONTAINING PROTEIN"/>
    <property type="match status" value="1"/>
</dbReference>
<proteinExistence type="predicted"/>
<dbReference type="GO" id="GO:0071897">
    <property type="term" value="P:DNA biosynthetic process"/>
    <property type="evidence" value="ECO:0007669"/>
    <property type="project" value="UniProtKB-ARBA"/>
</dbReference>
<reference evidence="3" key="1">
    <citation type="submission" date="2020-11" db="EMBL/GenBank/DDBJ databases">
        <authorList>
            <person name="Whiteford S."/>
        </authorList>
    </citation>
    <scope>NUCLEOTIDE SEQUENCE</scope>
</reference>
<dbReference type="Pfam" id="PF00078">
    <property type="entry name" value="RVT_1"/>
    <property type="match status" value="1"/>
</dbReference>